<dbReference type="eggNOG" id="ENOG502QT3S">
    <property type="taxonomic scope" value="Eukaryota"/>
</dbReference>
<dbReference type="FunCoup" id="C1EHG8">
    <property type="interactions" value="743"/>
</dbReference>
<dbReference type="SUPFAM" id="SSF52540">
    <property type="entry name" value="P-loop containing nucleoside triphosphate hydrolases"/>
    <property type="match status" value="1"/>
</dbReference>
<feature type="region of interest" description="Disordered" evidence="3">
    <location>
        <begin position="374"/>
        <end position="397"/>
    </location>
</feature>
<dbReference type="OMA" id="RTIGCEA"/>
<dbReference type="PANTHER" id="PTHR24073">
    <property type="entry name" value="DRAB5-RELATED"/>
    <property type="match status" value="1"/>
</dbReference>
<sequence length="397" mass="41159">MLGSSTAPERVGKVRVAVVGDTGSGKTSWVHLIRANGPHGGSRGAGAASVRDQERTMGCKPEVTMVSFDEVRTTGGANPSRPYFVEMWDVGGHHEWKNLRAAFYADLDGVVLVHDLTRRRTLGRLARWAREIAASASFASQTPAGSETDARDAMVAAVGGKLLGDALDGCVVHGFCGLPVPALFVGNKADIVDPSSSRDGEDASTPGEILSALLWRAWVAIATRLRLPKAWRGGANGTPGGHKRSGSFATLLPTTVQELKRVSSGVFGDGGGVGGSWDQPDTPPSSASAAHAASLPPPSGGLRCSATRGDVDMTVVEAYFRELIRRRHYTGKAGGTVWASAAGGGTAGGFDLPTPPTTTRGDHGGGAWLRGTGAGTTTQPARAQWMGGDRLDANDLT</sequence>
<dbReference type="GeneID" id="8248967"/>
<keyword evidence="5" id="KW-1185">Reference proteome</keyword>
<evidence type="ECO:0000313" key="5">
    <source>
        <dbReference type="Proteomes" id="UP000002009"/>
    </source>
</evidence>
<dbReference type="Proteomes" id="UP000002009">
    <property type="component" value="Chromosome 14"/>
</dbReference>
<dbReference type="Pfam" id="PF08477">
    <property type="entry name" value="Roc"/>
    <property type="match status" value="1"/>
</dbReference>
<dbReference type="Gene3D" id="3.40.50.300">
    <property type="entry name" value="P-loop containing nucleotide triphosphate hydrolases"/>
    <property type="match status" value="1"/>
</dbReference>
<keyword evidence="2" id="KW-0342">GTP-binding</keyword>
<dbReference type="InterPro" id="IPR027417">
    <property type="entry name" value="P-loop_NTPase"/>
</dbReference>
<evidence type="ECO:0000256" key="3">
    <source>
        <dbReference type="SAM" id="MobiDB-lite"/>
    </source>
</evidence>
<proteinExistence type="predicted"/>
<name>C1EHG8_MICCC</name>
<accession>C1EHG8</accession>
<dbReference type="RefSeq" id="XP_002506245.1">
    <property type="nucleotide sequence ID" value="XM_002506199.1"/>
</dbReference>
<keyword evidence="1" id="KW-0547">Nucleotide-binding</keyword>
<dbReference type="OrthoDB" id="5914890at2759"/>
<reference evidence="4 5" key="1">
    <citation type="journal article" date="2009" name="Science">
        <title>Green evolution and dynamic adaptations revealed by genomes of the marine picoeukaryotes Micromonas.</title>
        <authorList>
            <person name="Worden A.Z."/>
            <person name="Lee J.H."/>
            <person name="Mock T."/>
            <person name="Rouze P."/>
            <person name="Simmons M.P."/>
            <person name="Aerts A.L."/>
            <person name="Allen A.E."/>
            <person name="Cuvelier M.L."/>
            <person name="Derelle E."/>
            <person name="Everett M.V."/>
            <person name="Foulon E."/>
            <person name="Grimwood J."/>
            <person name="Gundlach H."/>
            <person name="Henrissat B."/>
            <person name="Napoli C."/>
            <person name="McDonald S.M."/>
            <person name="Parker M.S."/>
            <person name="Rombauts S."/>
            <person name="Salamov A."/>
            <person name="Von Dassow P."/>
            <person name="Badger J.H."/>
            <person name="Coutinho P.M."/>
            <person name="Demir E."/>
            <person name="Dubchak I."/>
            <person name="Gentemann C."/>
            <person name="Eikrem W."/>
            <person name="Gready J.E."/>
            <person name="John U."/>
            <person name="Lanier W."/>
            <person name="Lindquist E.A."/>
            <person name="Lucas S."/>
            <person name="Mayer K.F."/>
            <person name="Moreau H."/>
            <person name="Not F."/>
            <person name="Otillar R."/>
            <person name="Panaud O."/>
            <person name="Pangilinan J."/>
            <person name="Paulsen I."/>
            <person name="Piegu B."/>
            <person name="Poliakov A."/>
            <person name="Robbens S."/>
            <person name="Schmutz J."/>
            <person name="Toulza E."/>
            <person name="Wyss T."/>
            <person name="Zelensky A."/>
            <person name="Zhou K."/>
            <person name="Armbrust E.V."/>
            <person name="Bhattacharya D."/>
            <person name="Goodenough U.W."/>
            <person name="Van de Peer Y."/>
            <person name="Grigoriev I.V."/>
        </authorList>
    </citation>
    <scope>NUCLEOTIDE SEQUENCE [LARGE SCALE GENOMIC DNA]</scope>
    <source>
        <strain evidence="5">RCC299 / NOUM17</strain>
    </source>
</reference>
<dbReference type="GO" id="GO:0005525">
    <property type="term" value="F:GTP binding"/>
    <property type="evidence" value="ECO:0007669"/>
    <property type="project" value="UniProtKB-KW"/>
</dbReference>
<gene>
    <name evidence="4" type="ORF">MICPUN_64221</name>
</gene>
<feature type="region of interest" description="Disordered" evidence="3">
    <location>
        <begin position="270"/>
        <end position="306"/>
    </location>
</feature>
<dbReference type="STRING" id="296587.C1EHG8"/>
<dbReference type="EMBL" id="CP001332">
    <property type="protein sequence ID" value="ACO67503.1"/>
    <property type="molecule type" value="Genomic_DNA"/>
</dbReference>
<evidence type="ECO:0000256" key="1">
    <source>
        <dbReference type="ARBA" id="ARBA00022741"/>
    </source>
</evidence>
<evidence type="ECO:0000313" key="4">
    <source>
        <dbReference type="EMBL" id="ACO67503.1"/>
    </source>
</evidence>
<evidence type="ECO:0000256" key="2">
    <source>
        <dbReference type="ARBA" id="ARBA00023134"/>
    </source>
</evidence>
<dbReference type="KEGG" id="mis:MICPUN_64221"/>
<dbReference type="InParanoid" id="C1EHG8"/>
<feature type="compositionally biased region" description="Low complexity" evidence="3">
    <location>
        <begin position="284"/>
        <end position="294"/>
    </location>
</feature>
<dbReference type="AlphaFoldDB" id="C1EHG8"/>
<protein>
    <submittedName>
        <fullName evidence="4">Uncharacterized protein</fullName>
    </submittedName>
</protein>
<organism evidence="4 5">
    <name type="scientific">Micromonas commoda (strain RCC299 / NOUM17 / CCMP2709)</name>
    <name type="common">Picoplanktonic green alga</name>
    <dbReference type="NCBI Taxonomy" id="296587"/>
    <lineage>
        <taxon>Eukaryota</taxon>
        <taxon>Viridiplantae</taxon>
        <taxon>Chlorophyta</taxon>
        <taxon>Mamiellophyceae</taxon>
        <taxon>Mamiellales</taxon>
        <taxon>Mamiellaceae</taxon>
        <taxon>Micromonas</taxon>
    </lineage>
</organism>